<keyword evidence="2" id="KW-0223">Dioxygenase</keyword>
<protein>
    <submittedName>
        <fullName evidence="2">Putative dioxygenase</fullName>
    </submittedName>
</protein>
<dbReference type="PROSITE" id="PS51819">
    <property type="entry name" value="VOC"/>
    <property type="match status" value="1"/>
</dbReference>
<dbReference type="InterPro" id="IPR004360">
    <property type="entry name" value="Glyas_Fos-R_dOase_dom"/>
</dbReference>
<sequence>MGARAVLIARGARAITRAMAIPFHLAFPVHDLEAARAFYAGLLGCPVGREDARWIDFDFFGHQITAHLVDASGKGASANEVDGDDVPVRHFGAILPWEQWHATRDALRERGVRFAIEPRIRFAGQVGEQATMFFEDPSGNAIELKSFRDPSRIFAR</sequence>
<dbReference type="STRING" id="927083.DB32_000059"/>
<dbReference type="KEGG" id="samy:DB32_000059"/>
<dbReference type="SUPFAM" id="SSF54593">
    <property type="entry name" value="Glyoxalase/Bleomycin resistance protein/Dihydroxybiphenyl dioxygenase"/>
    <property type="match status" value="1"/>
</dbReference>
<dbReference type="InterPro" id="IPR029068">
    <property type="entry name" value="Glyas_Bleomycin-R_OHBP_Dase"/>
</dbReference>
<dbReference type="AlphaFoldDB" id="A0A0F6VYK7"/>
<dbReference type="Proteomes" id="UP000034883">
    <property type="component" value="Chromosome"/>
</dbReference>
<dbReference type="Gene3D" id="3.10.180.10">
    <property type="entry name" value="2,3-Dihydroxybiphenyl 1,2-Dioxygenase, domain 1"/>
    <property type="match status" value="1"/>
</dbReference>
<accession>A0A0F6VYK7</accession>
<dbReference type="GO" id="GO:0051213">
    <property type="term" value="F:dioxygenase activity"/>
    <property type="evidence" value="ECO:0007669"/>
    <property type="project" value="UniProtKB-KW"/>
</dbReference>
<dbReference type="PANTHER" id="PTHR39434:SF1">
    <property type="entry name" value="VOC DOMAIN-CONTAINING PROTEIN"/>
    <property type="match status" value="1"/>
</dbReference>
<dbReference type="EMBL" id="CP011125">
    <property type="protein sequence ID" value="AKF02911.1"/>
    <property type="molecule type" value="Genomic_DNA"/>
</dbReference>
<reference evidence="2 3" key="1">
    <citation type="submission" date="2015-03" db="EMBL/GenBank/DDBJ databases">
        <title>Genome assembly of Sandaracinus amylolyticus DSM 53668.</title>
        <authorList>
            <person name="Sharma G."/>
            <person name="Subramanian S."/>
        </authorList>
    </citation>
    <scope>NUCLEOTIDE SEQUENCE [LARGE SCALE GENOMIC DNA]</scope>
    <source>
        <strain evidence="2 3">DSM 53668</strain>
    </source>
</reference>
<feature type="domain" description="VOC" evidence="1">
    <location>
        <begin position="21"/>
        <end position="147"/>
    </location>
</feature>
<name>A0A0F6VYK7_9BACT</name>
<evidence type="ECO:0000259" key="1">
    <source>
        <dbReference type="PROSITE" id="PS51819"/>
    </source>
</evidence>
<dbReference type="PANTHER" id="PTHR39434">
    <property type="match status" value="1"/>
</dbReference>
<dbReference type="InterPro" id="IPR037523">
    <property type="entry name" value="VOC_core"/>
</dbReference>
<proteinExistence type="predicted"/>
<evidence type="ECO:0000313" key="3">
    <source>
        <dbReference type="Proteomes" id="UP000034883"/>
    </source>
</evidence>
<evidence type="ECO:0000313" key="2">
    <source>
        <dbReference type="EMBL" id="AKF02911.1"/>
    </source>
</evidence>
<dbReference type="Pfam" id="PF00903">
    <property type="entry name" value="Glyoxalase"/>
    <property type="match status" value="1"/>
</dbReference>
<keyword evidence="2" id="KW-0560">Oxidoreductase</keyword>
<keyword evidence="3" id="KW-1185">Reference proteome</keyword>
<gene>
    <name evidence="2" type="ORF">DB32_000059</name>
</gene>
<dbReference type="CDD" id="cd08357">
    <property type="entry name" value="VOC_like"/>
    <property type="match status" value="1"/>
</dbReference>
<organism evidence="2 3">
    <name type="scientific">Sandaracinus amylolyticus</name>
    <dbReference type="NCBI Taxonomy" id="927083"/>
    <lineage>
        <taxon>Bacteria</taxon>
        <taxon>Pseudomonadati</taxon>
        <taxon>Myxococcota</taxon>
        <taxon>Polyangia</taxon>
        <taxon>Polyangiales</taxon>
        <taxon>Sandaracinaceae</taxon>
        <taxon>Sandaracinus</taxon>
    </lineage>
</organism>